<dbReference type="InterPro" id="IPR036388">
    <property type="entry name" value="WH-like_DNA-bd_sf"/>
</dbReference>
<dbReference type="InterPro" id="IPR050077">
    <property type="entry name" value="LexA_repressor"/>
</dbReference>
<sequence length="226" mass="25046">MSQRPRGRRPVQEITEPQRRTLKEIRLFTNRRGFPPTMKELADILGISHASVHGQVNQLVRKGYLKREPRKARGIAIIREPEDDVPDLVAVPIVGRVAAGQPILAEENIVGEVLVEGGIARSGRCFALEVTGDSMVDAGIRERDLVVVREQAVAENGDIVVALLEDEATVKRLFIRDEKIELRPENPKHRPIPVGPDDGLRILGKVVAVRRPGSNTQTPGTAWHKN</sequence>
<dbReference type="SUPFAM" id="SSF51306">
    <property type="entry name" value="LexA/Signal peptidase"/>
    <property type="match status" value="1"/>
</dbReference>
<dbReference type="AlphaFoldDB" id="A0A445MXV8"/>
<dbReference type="SUPFAM" id="SSF46785">
    <property type="entry name" value="Winged helix' DNA-binding domain"/>
    <property type="match status" value="1"/>
</dbReference>
<accession>A0A445MXV8</accession>
<dbReference type="GO" id="GO:0009432">
    <property type="term" value="P:SOS response"/>
    <property type="evidence" value="ECO:0007669"/>
    <property type="project" value="UniProtKB-UniRule"/>
</dbReference>
<evidence type="ECO:0000256" key="3">
    <source>
        <dbReference type="ARBA" id="ARBA00022705"/>
    </source>
</evidence>
<evidence type="ECO:0000256" key="10">
    <source>
        <dbReference type="ARBA" id="ARBA00023204"/>
    </source>
</evidence>
<dbReference type="FunFam" id="2.10.109.10:FF:000001">
    <property type="entry name" value="LexA repressor"/>
    <property type="match status" value="1"/>
</dbReference>
<dbReference type="GO" id="GO:0006281">
    <property type="term" value="P:DNA repair"/>
    <property type="evidence" value="ECO:0007669"/>
    <property type="project" value="UniProtKB-UniRule"/>
</dbReference>
<evidence type="ECO:0000256" key="6">
    <source>
        <dbReference type="ARBA" id="ARBA00022813"/>
    </source>
</evidence>
<dbReference type="CDD" id="cd06529">
    <property type="entry name" value="S24_LexA-like"/>
    <property type="match status" value="1"/>
</dbReference>
<keyword evidence="11 12" id="KW-0742">SOS response</keyword>
<dbReference type="Gene3D" id="2.10.109.10">
    <property type="entry name" value="Umud Fragment, subunit A"/>
    <property type="match status" value="1"/>
</dbReference>
<dbReference type="Pfam" id="PF01726">
    <property type="entry name" value="LexA_DNA_bind"/>
    <property type="match status" value="1"/>
</dbReference>
<evidence type="ECO:0000256" key="8">
    <source>
        <dbReference type="ARBA" id="ARBA00023125"/>
    </source>
</evidence>
<dbReference type="GO" id="GO:0003677">
    <property type="term" value="F:DNA binding"/>
    <property type="evidence" value="ECO:0007669"/>
    <property type="project" value="UniProtKB-UniRule"/>
</dbReference>
<evidence type="ECO:0000256" key="4">
    <source>
        <dbReference type="ARBA" id="ARBA00022763"/>
    </source>
</evidence>
<dbReference type="HAMAP" id="MF_00015">
    <property type="entry name" value="LexA"/>
    <property type="match status" value="1"/>
</dbReference>
<comment type="similarity">
    <text evidence="1 12 13">Belongs to the peptidase S24 family.</text>
</comment>
<dbReference type="GO" id="GO:0006260">
    <property type="term" value="P:DNA replication"/>
    <property type="evidence" value="ECO:0007669"/>
    <property type="project" value="UniProtKB-UniRule"/>
</dbReference>
<evidence type="ECO:0000256" key="12">
    <source>
        <dbReference type="HAMAP-Rule" id="MF_00015"/>
    </source>
</evidence>
<evidence type="ECO:0000256" key="2">
    <source>
        <dbReference type="ARBA" id="ARBA00022491"/>
    </source>
</evidence>
<comment type="catalytic activity">
    <reaction evidence="12">
        <text>Hydrolysis of Ala-|-Gly bond in repressor LexA.</text>
        <dbReference type="EC" id="3.4.21.88"/>
    </reaction>
</comment>
<keyword evidence="4 12" id="KW-0227">DNA damage</keyword>
<organism evidence="16">
    <name type="scientific">uncultured Desulfobacterium sp</name>
    <dbReference type="NCBI Taxonomy" id="201089"/>
    <lineage>
        <taxon>Bacteria</taxon>
        <taxon>Pseudomonadati</taxon>
        <taxon>Thermodesulfobacteriota</taxon>
        <taxon>Desulfobacteria</taxon>
        <taxon>Desulfobacterales</taxon>
        <taxon>Desulfobacteriaceae</taxon>
        <taxon>Desulfobacterium</taxon>
        <taxon>environmental samples</taxon>
    </lineage>
</organism>
<dbReference type="InterPro" id="IPR036390">
    <property type="entry name" value="WH_DNA-bd_sf"/>
</dbReference>
<dbReference type="GO" id="GO:0045892">
    <property type="term" value="P:negative regulation of DNA-templated transcription"/>
    <property type="evidence" value="ECO:0007669"/>
    <property type="project" value="UniProtKB-UniRule"/>
</dbReference>
<evidence type="ECO:0000256" key="13">
    <source>
        <dbReference type="RuleBase" id="RU003991"/>
    </source>
</evidence>
<evidence type="ECO:0000313" key="16">
    <source>
        <dbReference type="EMBL" id="SPD74330.1"/>
    </source>
</evidence>
<dbReference type="GO" id="GO:0004252">
    <property type="term" value="F:serine-type endopeptidase activity"/>
    <property type="evidence" value="ECO:0007669"/>
    <property type="project" value="UniProtKB-UniRule"/>
</dbReference>
<evidence type="ECO:0000256" key="7">
    <source>
        <dbReference type="ARBA" id="ARBA00023015"/>
    </source>
</evidence>
<dbReference type="GO" id="GO:0006508">
    <property type="term" value="P:proteolysis"/>
    <property type="evidence" value="ECO:0007669"/>
    <property type="project" value="InterPro"/>
</dbReference>
<comment type="subunit">
    <text evidence="12">Homodimer.</text>
</comment>
<feature type="active site" description="For autocatalytic cleavage activity" evidence="12">
    <location>
        <position position="171"/>
    </location>
</feature>
<dbReference type="EC" id="3.4.21.88" evidence="12"/>
<keyword evidence="5 12" id="KW-0378">Hydrolase</keyword>
<dbReference type="InterPro" id="IPR039418">
    <property type="entry name" value="LexA-like"/>
</dbReference>
<keyword evidence="10 12" id="KW-0234">DNA repair</keyword>
<proteinExistence type="inferred from homology"/>
<feature type="domain" description="Peptidase S24/S26A/S26B/S26C" evidence="14">
    <location>
        <begin position="92"/>
        <end position="207"/>
    </location>
</feature>
<dbReference type="PRINTS" id="PR00726">
    <property type="entry name" value="LEXASERPTASE"/>
</dbReference>
<dbReference type="InterPro" id="IPR006197">
    <property type="entry name" value="Peptidase_S24_LexA"/>
</dbReference>
<dbReference type="PANTHER" id="PTHR33516:SF2">
    <property type="entry name" value="LEXA REPRESSOR-RELATED"/>
    <property type="match status" value="1"/>
</dbReference>
<dbReference type="PANTHER" id="PTHR33516">
    <property type="entry name" value="LEXA REPRESSOR"/>
    <property type="match status" value="1"/>
</dbReference>
<dbReference type="InterPro" id="IPR036286">
    <property type="entry name" value="LexA/Signal_pep-like_sf"/>
</dbReference>
<keyword evidence="6 12" id="KW-0068">Autocatalytic cleavage</keyword>
<keyword evidence="9 12" id="KW-0804">Transcription</keyword>
<dbReference type="InterPro" id="IPR006199">
    <property type="entry name" value="LexA_DNA-bd_dom"/>
</dbReference>
<keyword evidence="8 12" id="KW-0238">DNA-binding</keyword>
<evidence type="ECO:0000256" key="11">
    <source>
        <dbReference type="ARBA" id="ARBA00023236"/>
    </source>
</evidence>
<evidence type="ECO:0000259" key="14">
    <source>
        <dbReference type="Pfam" id="PF00717"/>
    </source>
</evidence>
<comment type="caution">
    <text evidence="12">Lacks conserved residue(s) required for the propagation of feature annotation.</text>
</comment>
<dbReference type="Pfam" id="PF00717">
    <property type="entry name" value="Peptidase_S24"/>
    <property type="match status" value="1"/>
</dbReference>
<keyword evidence="3 12" id="KW-0235">DNA replication</keyword>
<keyword evidence="2 12" id="KW-0678">Repressor</keyword>
<feature type="domain" description="LexA repressor DNA-binding" evidence="15">
    <location>
        <begin position="12"/>
        <end position="74"/>
    </location>
</feature>
<gene>
    <name evidence="12 16" type="primary">lexA</name>
    <name evidence="16" type="ORF">PITCH_A230016</name>
</gene>
<evidence type="ECO:0000259" key="15">
    <source>
        <dbReference type="Pfam" id="PF01726"/>
    </source>
</evidence>
<dbReference type="EMBL" id="OJIN01000146">
    <property type="protein sequence ID" value="SPD74330.1"/>
    <property type="molecule type" value="Genomic_DNA"/>
</dbReference>
<dbReference type="Gene3D" id="1.10.10.10">
    <property type="entry name" value="Winged helix-like DNA-binding domain superfamily/Winged helix DNA-binding domain"/>
    <property type="match status" value="1"/>
</dbReference>
<feature type="active site" description="For autocatalytic cleavage activity" evidence="12">
    <location>
        <position position="134"/>
    </location>
</feature>
<evidence type="ECO:0000256" key="9">
    <source>
        <dbReference type="ARBA" id="ARBA00023163"/>
    </source>
</evidence>
<dbReference type="InterPro" id="IPR006200">
    <property type="entry name" value="LexA"/>
</dbReference>
<keyword evidence="7 12" id="KW-0805">Transcription regulation</keyword>
<dbReference type="NCBIfam" id="TIGR00498">
    <property type="entry name" value="lexA"/>
    <property type="match status" value="1"/>
</dbReference>
<evidence type="ECO:0000256" key="5">
    <source>
        <dbReference type="ARBA" id="ARBA00022801"/>
    </source>
</evidence>
<protein>
    <recommendedName>
        <fullName evidence="12">LexA repressor</fullName>
        <ecNumber evidence="12">3.4.21.88</ecNumber>
    </recommendedName>
</protein>
<dbReference type="InterPro" id="IPR015927">
    <property type="entry name" value="Peptidase_S24_S26A/B/C"/>
</dbReference>
<name>A0A445MXV8_9BACT</name>
<feature type="site" description="Cleavage; by autolysis" evidence="12">
    <location>
        <begin position="99"/>
        <end position="100"/>
    </location>
</feature>
<evidence type="ECO:0000256" key="1">
    <source>
        <dbReference type="ARBA" id="ARBA00007484"/>
    </source>
</evidence>
<comment type="function">
    <text evidence="12">Represses a number of genes involved in the response to DNA damage (SOS response), including recA and lexA. In the presence of single-stranded DNA, RecA interacts with LexA causing an autocatalytic cleavage which disrupts the DNA-binding part of LexA, leading to derepression of the SOS regulon and eventually DNA repair.</text>
</comment>
<reference evidence="16" key="1">
    <citation type="submission" date="2018-01" db="EMBL/GenBank/DDBJ databases">
        <authorList>
            <person name="Regsiter A."/>
            <person name="William W."/>
        </authorList>
    </citation>
    <scope>NUCLEOTIDE SEQUENCE</scope>
    <source>
        <strain evidence="16">TRIP AH-1</strain>
    </source>
</reference>